<organism evidence="1">
    <name type="scientific">Nothobranchius kuhntae</name>
    <name type="common">Beira killifish</name>
    <dbReference type="NCBI Taxonomy" id="321403"/>
    <lineage>
        <taxon>Eukaryota</taxon>
        <taxon>Metazoa</taxon>
        <taxon>Chordata</taxon>
        <taxon>Craniata</taxon>
        <taxon>Vertebrata</taxon>
        <taxon>Euteleostomi</taxon>
        <taxon>Actinopterygii</taxon>
        <taxon>Neopterygii</taxon>
        <taxon>Teleostei</taxon>
        <taxon>Neoteleostei</taxon>
        <taxon>Acanthomorphata</taxon>
        <taxon>Ovalentaria</taxon>
        <taxon>Atherinomorphae</taxon>
        <taxon>Cyprinodontiformes</taxon>
        <taxon>Nothobranchiidae</taxon>
        <taxon>Nothobranchius</taxon>
    </lineage>
</organism>
<feature type="non-terminal residue" evidence="1">
    <location>
        <position position="1"/>
    </location>
</feature>
<proteinExistence type="predicted"/>
<reference evidence="1" key="2">
    <citation type="submission" date="2016-06" db="EMBL/GenBank/DDBJ databases">
        <title>The genome of a short-lived fish provides insights into sex chromosome evolution and the genetic control of aging.</title>
        <authorList>
            <person name="Reichwald K."/>
            <person name="Felder M."/>
            <person name="Petzold A."/>
            <person name="Koch P."/>
            <person name="Groth M."/>
            <person name="Platzer M."/>
        </authorList>
    </citation>
    <scope>NUCLEOTIDE SEQUENCE</scope>
    <source>
        <tissue evidence="1">Brain</tissue>
    </source>
</reference>
<feature type="non-terminal residue" evidence="1">
    <location>
        <position position="96"/>
    </location>
</feature>
<gene>
    <name evidence="1" type="primary">Nfu_g_1_006474</name>
</gene>
<name>A0A1A8HRH4_NOTKU</name>
<evidence type="ECO:0000313" key="1">
    <source>
        <dbReference type="EMBL" id="SBQ86687.1"/>
    </source>
</evidence>
<reference evidence="1" key="1">
    <citation type="submission" date="2016-05" db="EMBL/GenBank/DDBJ databases">
        <authorList>
            <person name="Lavstsen T."/>
            <person name="Jespersen J.S."/>
        </authorList>
    </citation>
    <scope>NUCLEOTIDE SEQUENCE</scope>
    <source>
        <tissue evidence="1">Brain</tissue>
    </source>
</reference>
<sequence>FFFDFVITCLQVCGRLRIIHSCSIGLLDSALIRSPSIPTDPLSCSPHAPSPGLLHFDTPRLTTSPLTPELSLIPNAALPFPIPLDFPVRLQFPLFQ</sequence>
<dbReference type="EMBL" id="HAED01000842">
    <property type="protein sequence ID" value="SBQ86687.1"/>
    <property type="molecule type" value="Transcribed_RNA"/>
</dbReference>
<protein>
    <submittedName>
        <fullName evidence="1">Uncharacterized protein</fullName>
    </submittedName>
</protein>
<dbReference type="AlphaFoldDB" id="A0A1A8HRH4"/>
<accession>A0A1A8HRH4</accession>